<dbReference type="GO" id="GO:0004672">
    <property type="term" value="F:protein kinase activity"/>
    <property type="evidence" value="ECO:0007669"/>
    <property type="project" value="InterPro"/>
</dbReference>
<dbReference type="EMBL" id="FNDG01000028">
    <property type="protein sequence ID" value="SDI90064.1"/>
    <property type="molecule type" value="Genomic_DNA"/>
</dbReference>
<dbReference type="Proteomes" id="UP000198606">
    <property type="component" value="Unassembled WGS sequence"/>
</dbReference>
<dbReference type="AlphaFoldDB" id="A0A1G8PC27"/>
<name>A0A1G8PC27_9GAMM</name>
<evidence type="ECO:0000313" key="3">
    <source>
        <dbReference type="Proteomes" id="UP000198606"/>
    </source>
</evidence>
<evidence type="ECO:0000313" key="2">
    <source>
        <dbReference type="EMBL" id="SDI90064.1"/>
    </source>
</evidence>
<dbReference type="STRING" id="29435.SAMN05216588_12816"/>
<proteinExistence type="predicted"/>
<keyword evidence="2" id="KW-0808">Transferase</keyword>
<dbReference type="Gene3D" id="1.10.510.10">
    <property type="entry name" value="Transferase(Phosphotransferase) domain 1"/>
    <property type="match status" value="1"/>
</dbReference>
<protein>
    <submittedName>
        <fullName evidence="2">Lipopolysaccharide kinase (Kdo/WaaP) family protein</fullName>
    </submittedName>
</protein>
<dbReference type="SUPFAM" id="SSF56112">
    <property type="entry name" value="Protein kinase-like (PK-like)"/>
    <property type="match status" value="1"/>
</dbReference>
<organism evidence="2 3">
    <name type="scientific">Phytopseudomonas flavescens</name>
    <dbReference type="NCBI Taxonomy" id="29435"/>
    <lineage>
        <taxon>Bacteria</taxon>
        <taxon>Pseudomonadati</taxon>
        <taxon>Pseudomonadota</taxon>
        <taxon>Gammaproteobacteria</taxon>
        <taxon>Pseudomonadales</taxon>
        <taxon>Pseudomonadaceae</taxon>
        <taxon>Phytopseudomonas</taxon>
    </lineage>
</organism>
<dbReference type="InterPro" id="IPR011009">
    <property type="entry name" value="Kinase-like_dom_sf"/>
</dbReference>
<dbReference type="RefSeq" id="WP_084308592.1">
    <property type="nucleotide sequence ID" value="NZ_FNDG01000028.1"/>
</dbReference>
<sequence length="247" mass="27731">MGKLIVFQKGSLQRKQISALLTLFEGLIEFAPGRAVAKIYRENDSVFVKRYRRSMKPWWRRILRRAYRSPLRSEAMLLSRLQVLDFPAPKLLMYAESRRPGFHESLLLTGFLPGVPLATLSGDELLAGARQALALLGQLHAHGIVHGDCNPYNFLVSEHAHLLDFERAGDFTQHGAVEDFKKIMLRLADLGLDESSLSEVAGAYSFGVGAPVFDVQASLLELRSMVVVRKPTRWRPPQELRIAAPVD</sequence>
<dbReference type="GO" id="GO:0005524">
    <property type="term" value="F:ATP binding"/>
    <property type="evidence" value="ECO:0007669"/>
    <property type="project" value="InterPro"/>
</dbReference>
<keyword evidence="2" id="KW-0418">Kinase</keyword>
<accession>A0A1G8PC27</accession>
<evidence type="ECO:0000259" key="1">
    <source>
        <dbReference type="PROSITE" id="PS50011"/>
    </source>
</evidence>
<dbReference type="Pfam" id="PF06293">
    <property type="entry name" value="Kdo"/>
    <property type="match status" value="1"/>
</dbReference>
<reference evidence="2 3" key="1">
    <citation type="submission" date="2016-10" db="EMBL/GenBank/DDBJ databases">
        <authorList>
            <person name="de Groot N.N."/>
        </authorList>
    </citation>
    <scope>NUCLEOTIDE SEQUENCE [LARGE SCALE GENOMIC DNA]</scope>
    <source>
        <strain evidence="2 3">LMG 18387</strain>
    </source>
</reference>
<gene>
    <name evidence="2" type="ORF">SAMN05216588_12816</name>
</gene>
<feature type="domain" description="Protein kinase" evidence="1">
    <location>
        <begin position="1"/>
        <end position="247"/>
    </location>
</feature>
<dbReference type="PROSITE" id="PS50011">
    <property type="entry name" value="PROTEIN_KINASE_DOM"/>
    <property type="match status" value="1"/>
</dbReference>
<dbReference type="InterPro" id="IPR000719">
    <property type="entry name" value="Prot_kinase_dom"/>
</dbReference>